<evidence type="ECO:0000313" key="5">
    <source>
        <dbReference type="Proteomes" id="UP000494165"/>
    </source>
</evidence>
<dbReference type="PROSITE" id="PS50157">
    <property type="entry name" value="ZINC_FINGER_C2H2_2"/>
    <property type="match status" value="1"/>
</dbReference>
<feature type="domain" description="C2H2-type" evidence="3">
    <location>
        <begin position="289"/>
        <end position="312"/>
    </location>
</feature>
<sequence>MTEFRVRKLSGRKSPIELNEDDSKESEVEVVSGSSEMAEPQQTPSAAYCLPGTSFGSNQPSIHGLARVSQSVFPNQGAGCLLIEQMNLQPLLQHGPSHSQEKEAVPSAPDQSPAGSSSSGFGSQGYLKLSEEDRNCPLHPCPHQKILRMPPMTKVEKKLQMRKSDYLDTTAQLEDTMESPIFNQPRQIEHKLENSSSEESCSSSVQSPGSVGLDPEADFFIFNLEMSSSSSGGESSSQHEEKLIIEQSLNPAPQKDQEQSDETIVQNDILGPQFEKNRTDPAAQDYQIYQCSYCDESFDSLIELWEHMEEEH</sequence>
<keyword evidence="1" id="KW-0863">Zinc-finger</keyword>
<keyword evidence="5" id="KW-1185">Reference proteome</keyword>
<dbReference type="GO" id="GO:0008270">
    <property type="term" value="F:zinc ion binding"/>
    <property type="evidence" value="ECO:0007669"/>
    <property type="project" value="UniProtKB-KW"/>
</dbReference>
<feature type="region of interest" description="Disordered" evidence="2">
    <location>
        <begin position="1"/>
        <end position="52"/>
    </location>
</feature>
<feature type="region of interest" description="Disordered" evidence="2">
    <location>
        <begin position="191"/>
        <end position="212"/>
    </location>
</feature>
<evidence type="ECO:0000256" key="2">
    <source>
        <dbReference type="SAM" id="MobiDB-lite"/>
    </source>
</evidence>
<dbReference type="InterPro" id="IPR013087">
    <property type="entry name" value="Znf_C2H2_type"/>
</dbReference>
<feature type="region of interest" description="Disordered" evidence="2">
    <location>
        <begin position="93"/>
        <end position="125"/>
    </location>
</feature>
<dbReference type="Proteomes" id="UP000494165">
    <property type="component" value="Unassembled WGS sequence"/>
</dbReference>
<feature type="region of interest" description="Disordered" evidence="2">
    <location>
        <begin position="228"/>
        <end position="278"/>
    </location>
</feature>
<organism evidence="4 5">
    <name type="scientific">Cloeon dipterum</name>
    <dbReference type="NCBI Taxonomy" id="197152"/>
    <lineage>
        <taxon>Eukaryota</taxon>
        <taxon>Metazoa</taxon>
        <taxon>Ecdysozoa</taxon>
        <taxon>Arthropoda</taxon>
        <taxon>Hexapoda</taxon>
        <taxon>Insecta</taxon>
        <taxon>Pterygota</taxon>
        <taxon>Palaeoptera</taxon>
        <taxon>Ephemeroptera</taxon>
        <taxon>Pisciforma</taxon>
        <taxon>Baetidae</taxon>
        <taxon>Cloeon</taxon>
    </lineage>
</organism>
<proteinExistence type="predicted"/>
<dbReference type="PROSITE" id="PS00028">
    <property type="entry name" value="ZINC_FINGER_C2H2_1"/>
    <property type="match status" value="1"/>
</dbReference>
<evidence type="ECO:0000256" key="1">
    <source>
        <dbReference type="PROSITE-ProRule" id="PRU00042"/>
    </source>
</evidence>
<protein>
    <recommendedName>
        <fullName evidence="3">C2H2-type domain-containing protein</fullName>
    </recommendedName>
</protein>
<reference evidence="4 5" key="1">
    <citation type="submission" date="2020-04" db="EMBL/GenBank/DDBJ databases">
        <authorList>
            <person name="Alioto T."/>
            <person name="Alioto T."/>
            <person name="Gomez Garrido J."/>
        </authorList>
    </citation>
    <scope>NUCLEOTIDE SEQUENCE [LARGE SCALE GENOMIC DNA]</scope>
</reference>
<feature type="compositionally biased region" description="Low complexity" evidence="2">
    <location>
        <begin position="106"/>
        <end position="125"/>
    </location>
</feature>
<evidence type="ECO:0000259" key="3">
    <source>
        <dbReference type="PROSITE" id="PS50157"/>
    </source>
</evidence>
<name>A0A8S1CLQ6_9INSE</name>
<accession>A0A8S1CLQ6</accession>
<dbReference type="EMBL" id="CADEPI010000052">
    <property type="protein sequence ID" value="CAB3370393.1"/>
    <property type="molecule type" value="Genomic_DNA"/>
</dbReference>
<feature type="compositionally biased region" description="Low complexity" evidence="2">
    <location>
        <begin position="194"/>
        <end position="210"/>
    </location>
</feature>
<gene>
    <name evidence="4" type="ORF">CLODIP_2_CD10724</name>
</gene>
<dbReference type="SMART" id="SM00355">
    <property type="entry name" value="ZnF_C2H2"/>
    <property type="match status" value="1"/>
</dbReference>
<keyword evidence="1" id="KW-0479">Metal-binding</keyword>
<evidence type="ECO:0000313" key="4">
    <source>
        <dbReference type="EMBL" id="CAB3370393.1"/>
    </source>
</evidence>
<dbReference type="AlphaFoldDB" id="A0A8S1CLQ6"/>
<comment type="caution">
    <text evidence="4">The sequence shown here is derived from an EMBL/GenBank/DDBJ whole genome shotgun (WGS) entry which is preliminary data.</text>
</comment>
<keyword evidence="1" id="KW-0862">Zinc</keyword>